<dbReference type="InParanoid" id="A0A1B7NC72"/>
<dbReference type="Proteomes" id="UP000092154">
    <property type="component" value="Unassembled WGS sequence"/>
</dbReference>
<feature type="transmembrane region" description="Helical" evidence="4">
    <location>
        <begin position="417"/>
        <end position="442"/>
    </location>
</feature>
<feature type="chain" id="PRO_5008597920" evidence="5">
    <location>
        <begin position="22"/>
        <end position="992"/>
    </location>
</feature>
<dbReference type="PANTHER" id="PTHR46093:SF18">
    <property type="entry name" value="FIBRONECTIN TYPE-III DOMAIN-CONTAINING PROTEIN"/>
    <property type="match status" value="1"/>
</dbReference>
<evidence type="ECO:0000256" key="1">
    <source>
        <dbReference type="ARBA" id="ARBA00022441"/>
    </source>
</evidence>
<feature type="compositionally biased region" description="Low complexity" evidence="3">
    <location>
        <begin position="709"/>
        <end position="732"/>
    </location>
</feature>
<keyword evidence="4" id="KW-0812">Transmembrane</keyword>
<feature type="region of interest" description="Disordered" evidence="3">
    <location>
        <begin position="357"/>
        <end position="411"/>
    </location>
</feature>
<evidence type="ECO:0000256" key="4">
    <source>
        <dbReference type="SAM" id="Phobius"/>
    </source>
</evidence>
<evidence type="ECO:0000256" key="3">
    <source>
        <dbReference type="SAM" id="MobiDB-lite"/>
    </source>
</evidence>
<dbReference type="PANTHER" id="PTHR46093">
    <property type="entry name" value="ACYL-COA-BINDING DOMAIN-CONTAINING PROTEIN 5"/>
    <property type="match status" value="1"/>
</dbReference>
<evidence type="ECO:0000256" key="5">
    <source>
        <dbReference type="SAM" id="SignalP"/>
    </source>
</evidence>
<dbReference type="Pfam" id="PF24681">
    <property type="entry name" value="Kelch_KLHDC2_KLHL20_DRC7"/>
    <property type="match status" value="1"/>
</dbReference>
<evidence type="ECO:0000313" key="7">
    <source>
        <dbReference type="Proteomes" id="UP000092154"/>
    </source>
</evidence>
<feature type="compositionally biased region" description="Polar residues" evidence="3">
    <location>
        <begin position="981"/>
        <end position="992"/>
    </location>
</feature>
<feature type="region of interest" description="Disordered" evidence="3">
    <location>
        <begin position="889"/>
        <end position="992"/>
    </location>
</feature>
<dbReference type="InterPro" id="IPR015915">
    <property type="entry name" value="Kelch-typ_b-propeller"/>
</dbReference>
<feature type="compositionally biased region" description="Polar residues" evidence="3">
    <location>
        <begin position="912"/>
        <end position="923"/>
    </location>
</feature>
<reference evidence="6 7" key="1">
    <citation type="submission" date="2016-06" db="EMBL/GenBank/DDBJ databases">
        <title>Comparative genomics of the ectomycorrhizal sister species Rhizopogon vinicolor and Rhizopogon vesiculosus (Basidiomycota: Boletales) reveals a divergence of the mating type B locus.</title>
        <authorList>
            <consortium name="DOE Joint Genome Institute"/>
            <person name="Mujic A.B."/>
            <person name="Kuo A."/>
            <person name="Tritt A."/>
            <person name="Lipzen A."/>
            <person name="Chen C."/>
            <person name="Johnson J."/>
            <person name="Sharma A."/>
            <person name="Barry K."/>
            <person name="Grigoriev I.V."/>
            <person name="Spatafora J.W."/>
        </authorList>
    </citation>
    <scope>NUCLEOTIDE SEQUENCE [LARGE SCALE GENOMIC DNA]</scope>
    <source>
        <strain evidence="6 7">AM-OR11-026</strain>
    </source>
</reference>
<keyword evidence="4" id="KW-0472">Membrane</keyword>
<evidence type="ECO:0000256" key="2">
    <source>
        <dbReference type="ARBA" id="ARBA00022737"/>
    </source>
</evidence>
<feature type="compositionally biased region" description="Low complexity" evidence="3">
    <location>
        <begin position="394"/>
        <end position="411"/>
    </location>
</feature>
<evidence type="ECO:0000313" key="6">
    <source>
        <dbReference type="EMBL" id="OAX42481.1"/>
    </source>
</evidence>
<feature type="region of interest" description="Disordered" evidence="3">
    <location>
        <begin position="656"/>
        <end position="735"/>
    </location>
</feature>
<feature type="compositionally biased region" description="Polar residues" evidence="3">
    <location>
        <begin position="373"/>
        <end position="383"/>
    </location>
</feature>
<accession>A0A1B7NC72</accession>
<keyword evidence="7" id="KW-1185">Reference proteome</keyword>
<proteinExistence type="predicted"/>
<dbReference type="Gene3D" id="2.120.10.80">
    <property type="entry name" value="Kelch-type beta propeller"/>
    <property type="match status" value="2"/>
</dbReference>
<dbReference type="SUPFAM" id="SSF117281">
    <property type="entry name" value="Kelch motif"/>
    <property type="match status" value="1"/>
</dbReference>
<dbReference type="OrthoDB" id="432528at2759"/>
<keyword evidence="5" id="KW-0732">Signal</keyword>
<feature type="compositionally biased region" description="Polar residues" evidence="3">
    <location>
        <begin position="889"/>
        <end position="902"/>
    </location>
</feature>
<dbReference type="STRING" id="1314800.A0A1B7NC72"/>
<feature type="compositionally biased region" description="Basic and acidic residues" evidence="3">
    <location>
        <begin position="934"/>
        <end position="951"/>
    </location>
</feature>
<keyword evidence="2" id="KW-0677">Repeat</keyword>
<protein>
    <submittedName>
        <fullName evidence="6">Galactose oxidase</fullName>
    </submittedName>
</protein>
<feature type="compositionally biased region" description="Polar residues" evidence="3">
    <location>
        <begin position="686"/>
        <end position="706"/>
    </location>
</feature>
<dbReference type="EMBL" id="KV448156">
    <property type="protein sequence ID" value="OAX42481.1"/>
    <property type="molecule type" value="Genomic_DNA"/>
</dbReference>
<feature type="region of interest" description="Disordered" evidence="3">
    <location>
        <begin position="605"/>
        <end position="634"/>
    </location>
</feature>
<sequence>MTSNRRRAVATLHYLIPLALGQYIPLSRWGQAVALLENDLYVHGGLTDQYDQYSYTSAPPTSEVLLLDLSVSFSAASPPWQLLSNTTTTSSSPALGWHTLSAFNTSSLLLFGGQPGPNSQTVLTSLNDSAALVSAYDRTDPSFVMEPQNWAGEPTRRIRHSASSTSGEIWIVGGEKADGSGNSFSDHYVFYPASQEFVILPSGGNAPSDIYGHASLVLPDGRLIVLGGYCASCGDLIPMNTIWSLDTTQSTLAWSTISVSTSTLPNPRRDFAAVVLATGEILIHGGGDSALQTTYSDGWILNTTQNPMVWQEVQSLQQLGARTDHMAIQCNGQVIFAFGYGSSAPASATMQIYSPSSSSMVPSYTPPPAGSTPAINSLPATSQTGNSGPGATGSAGATAVYPTSTTSADASSDQPNIIAIALGTTFGIFGLVAGGLAAAWYIKRSRERESSNHGRFFLLGGDLENERADGSTLNFSIMRGSNEEEYQRSHGIVGAGAFPLAAVLTHLGLSKHSPPEPAHPRRDMFADEDTWQFGWVGSRPGMSRREGSGGTSAWSLHSMRAIVRGMMSREPSTGNSGRERDEWEKIEDDHEGLIHEDKLLNVMPNSGRLHGRDGSSWSYTDPFSDPVPNDSEYDAYQPHLGALEFDSEYDNVEVDDASRDASPLRPQRASPLSAPIHTSPLREISHTTASHTLTSYPNSSQDNSISKGPPSSDTNPSQPSSPSQPSYGSGIPRISYTSTPTIALSHRHSSVLNSYPPTSPTSHPIHRSDSWWGRFMKTPLLDRRISTGQKPLDFRDPNSAPRLMSIEESKASSDALESNDDLAVKHCRVNSSSVQSSRTANTEGVERLGGSYDVVQRIASDESTSHRKASTRSISTNELGLLGLSEQAYGTSSSSIPTSNLPHSLEEHPKTASGSPSAHSSRPTRAAGHAVSHRVQEFERQMTILEAERSPPPRNTRKREEVPSRTRPNIKYGLALRPSLYVTNPDRSVPTS</sequence>
<dbReference type="AlphaFoldDB" id="A0A1B7NC72"/>
<feature type="signal peptide" evidence="5">
    <location>
        <begin position="1"/>
        <end position="21"/>
    </location>
</feature>
<name>A0A1B7NC72_9AGAM</name>
<gene>
    <name evidence="6" type="ORF">K503DRAFT_733524</name>
</gene>
<organism evidence="6 7">
    <name type="scientific">Rhizopogon vinicolor AM-OR11-026</name>
    <dbReference type="NCBI Taxonomy" id="1314800"/>
    <lineage>
        <taxon>Eukaryota</taxon>
        <taxon>Fungi</taxon>
        <taxon>Dikarya</taxon>
        <taxon>Basidiomycota</taxon>
        <taxon>Agaricomycotina</taxon>
        <taxon>Agaricomycetes</taxon>
        <taxon>Agaricomycetidae</taxon>
        <taxon>Boletales</taxon>
        <taxon>Suillineae</taxon>
        <taxon>Rhizopogonaceae</taxon>
        <taxon>Rhizopogon</taxon>
    </lineage>
</organism>
<keyword evidence="1" id="KW-0880">Kelch repeat</keyword>
<keyword evidence="4" id="KW-1133">Transmembrane helix</keyword>